<dbReference type="GO" id="GO:0016020">
    <property type="term" value="C:membrane"/>
    <property type="evidence" value="ECO:0007669"/>
    <property type="project" value="UniProtKB-SubCell"/>
</dbReference>
<keyword evidence="4" id="KW-0597">Phosphoprotein</keyword>
<dbReference type="Gene3D" id="3.30.450.350">
    <property type="entry name" value="CHASE domain"/>
    <property type="match status" value="1"/>
</dbReference>
<dbReference type="InterPro" id="IPR036890">
    <property type="entry name" value="HATPase_C_sf"/>
</dbReference>
<dbReference type="GO" id="GO:0000155">
    <property type="term" value="F:phosphorelay sensor kinase activity"/>
    <property type="evidence" value="ECO:0007669"/>
    <property type="project" value="InterPro"/>
</dbReference>
<evidence type="ECO:0000256" key="1">
    <source>
        <dbReference type="ARBA" id="ARBA00000085"/>
    </source>
</evidence>
<dbReference type="CDD" id="cd00082">
    <property type="entry name" value="HisKA"/>
    <property type="match status" value="1"/>
</dbReference>
<evidence type="ECO:0000256" key="8">
    <source>
        <dbReference type="ARBA" id="ARBA00022989"/>
    </source>
</evidence>
<dbReference type="AlphaFoldDB" id="A0A0N8KMI5"/>
<dbReference type="Gene3D" id="1.10.287.130">
    <property type="match status" value="1"/>
</dbReference>
<keyword evidence="5" id="KW-0808">Transferase</keyword>
<feature type="domain" description="Histidine kinase" evidence="11">
    <location>
        <begin position="383"/>
        <end position="597"/>
    </location>
</feature>
<gene>
    <name evidence="13" type="ORF">HLUCCA11_16910</name>
</gene>
<dbReference type="InterPro" id="IPR004358">
    <property type="entry name" value="Sig_transdc_His_kin-like_C"/>
</dbReference>
<protein>
    <recommendedName>
        <fullName evidence="3">histidine kinase</fullName>
        <ecNumber evidence="3">2.7.13.3</ecNumber>
    </recommendedName>
</protein>
<dbReference type="PANTHER" id="PTHR43711:SF26">
    <property type="entry name" value="SENSOR HISTIDINE KINASE RCSC"/>
    <property type="match status" value="1"/>
</dbReference>
<dbReference type="InterPro" id="IPR036097">
    <property type="entry name" value="HisK_dim/P_sf"/>
</dbReference>
<keyword evidence="7" id="KW-0418">Kinase</keyword>
<feature type="domain" description="CHASE" evidence="12">
    <location>
        <begin position="72"/>
        <end position="246"/>
    </location>
</feature>
<dbReference type="PROSITE" id="PS50839">
    <property type="entry name" value="CHASE"/>
    <property type="match status" value="1"/>
</dbReference>
<dbReference type="InterPro" id="IPR050736">
    <property type="entry name" value="Sensor_HK_Regulatory"/>
</dbReference>
<dbReference type="Proteomes" id="UP000050465">
    <property type="component" value="Unassembled WGS sequence"/>
</dbReference>
<dbReference type="EMBL" id="LJZR01000026">
    <property type="protein sequence ID" value="KPQ33834.1"/>
    <property type="molecule type" value="Genomic_DNA"/>
</dbReference>
<dbReference type="Pfam" id="PF02518">
    <property type="entry name" value="HATPase_c"/>
    <property type="match status" value="1"/>
</dbReference>
<keyword evidence="10" id="KW-0472">Membrane</keyword>
<keyword evidence="9" id="KW-0902">Two-component regulatory system</keyword>
<evidence type="ECO:0000256" key="5">
    <source>
        <dbReference type="ARBA" id="ARBA00022679"/>
    </source>
</evidence>
<dbReference type="SMART" id="SM01079">
    <property type="entry name" value="CHASE"/>
    <property type="match status" value="1"/>
</dbReference>
<evidence type="ECO:0000256" key="6">
    <source>
        <dbReference type="ARBA" id="ARBA00022692"/>
    </source>
</evidence>
<evidence type="ECO:0000313" key="13">
    <source>
        <dbReference type="EMBL" id="KPQ33834.1"/>
    </source>
</evidence>
<evidence type="ECO:0000256" key="9">
    <source>
        <dbReference type="ARBA" id="ARBA00023012"/>
    </source>
</evidence>
<dbReference type="PROSITE" id="PS50109">
    <property type="entry name" value="HIS_KIN"/>
    <property type="match status" value="1"/>
</dbReference>
<dbReference type="PATRIC" id="fig|1666911.3.peg.1143"/>
<dbReference type="Gene3D" id="3.30.565.10">
    <property type="entry name" value="Histidine kinase-like ATPase, C-terminal domain"/>
    <property type="match status" value="1"/>
</dbReference>
<sequence>MKGYRQGLPIALTVLLGTGLSVLAAGAIAHQTRTAQQLQFQRQTDVLATSLQRSINRYTDILRSLSDFYAVSEQTVSRADFNRFVERALATYPGIQALEWAPVVLAAERADFEARVQAEGYRAFQITERESRGGLVRAANRPHYVPVLYLQPLAGNELALGYDLTSDDIRREALETARDSGSVAASGRIRLVQENKNQLGFLVFLPLYESMKVPSTLQQRQDQLQGYLLGVFRVSEVVEESLETLSYDIDFTLTDVSALPDEQFLGFYQASERMVTTVPQLEEASAKTSGQVSRKIFKERQVARSLCPTVEACTQLLKVGGREWAIAFSPAANYPGTTPWSALSTLVVGLLLTAMIARYFLQAQIALAKSQELSALKIRLFSMASHELRTPLSTILLSAQVLESGASQGDRSRIYSRIRAAAKRMNQLLSDLLTLARAESGKIDFAPETLNPVLLCKQLIEEVRFSFEESPKIDFEVSPTTPPAAYLDPQLLRAILTNLLSNAVKYSGDRPQVLLKLSGHPHEIVLQVCDRGIGISAKDQARLYEAFHRGGNVGDIAGTGLGLAVVQACLQLHQGSLDCQSQLGKGTVFTVKLPQID</sequence>
<dbReference type="PRINTS" id="PR00344">
    <property type="entry name" value="BCTRLSENSOR"/>
</dbReference>
<organism evidence="13 14">
    <name type="scientific">Phormidesmis priestleyi Ana</name>
    <dbReference type="NCBI Taxonomy" id="1666911"/>
    <lineage>
        <taxon>Bacteria</taxon>
        <taxon>Bacillati</taxon>
        <taxon>Cyanobacteriota</taxon>
        <taxon>Cyanophyceae</taxon>
        <taxon>Leptolyngbyales</taxon>
        <taxon>Leptolyngbyaceae</taxon>
        <taxon>Phormidesmis</taxon>
    </lineage>
</organism>
<dbReference type="PANTHER" id="PTHR43711">
    <property type="entry name" value="TWO-COMPONENT HISTIDINE KINASE"/>
    <property type="match status" value="1"/>
</dbReference>
<evidence type="ECO:0000256" key="3">
    <source>
        <dbReference type="ARBA" id="ARBA00012438"/>
    </source>
</evidence>
<keyword evidence="6" id="KW-0812">Transmembrane</keyword>
<name>A0A0N8KMI5_9CYAN</name>
<comment type="subcellular location">
    <subcellularLocation>
        <location evidence="2">Membrane</location>
    </subcellularLocation>
</comment>
<evidence type="ECO:0000259" key="12">
    <source>
        <dbReference type="PROSITE" id="PS50839"/>
    </source>
</evidence>
<dbReference type="InterPro" id="IPR003594">
    <property type="entry name" value="HATPase_dom"/>
</dbReference>
<evidence type="ECO:0000313" key="14">
    <source>
        <dbReference type="Proteomes" id="UP000050465"/>
    </source>
</evidence>
<dbReference type="SMART" id="SM00388">
    <property type="entry name" value="HisKA"/>
    <property type="match status" value="1"/>
</dbReference>
<dbReference type="STRING" id="1666911.HLUCCA11_16910"/>
<dbReference type="InterPro" id="IPR005467">
    <property type="entry name" value="His_kinase_dom"/>
</dbReference>
<dbReference type="Pfam" id="PF03924">
    <property type="entry name" value="CHASE"/>
    <property type="match status" value="1"/>
</dbReference>
<dbReference type="InterPro" id="IPR042240">
    <property type="entry name" value="CHASE_sf"/>
</dbReference>
<dbReference type="Pfam" id="PF00512">
    <property type="entry name" value="HisKA"/>
    <property type="match status" value="1"/>
</dbReference>
<evidence type="ECO:0000256" key="10">
    <source>
        <dbReference type="ARBA" id="ARBA00023136"/>
    </source>
</evidence>
<dbReference type="SUPFAM" id="SSF47384">
    <property type="entry name" value="Homodimeric domain of signal transducing histidine kinase"/>
    <property type="match status" value="1"/>
</dbReference>
<evidence type="ECO:0000256" key="2">
    <source>
        <dbReference type="ARBA" id="ARBA00004370"/>
    </source>
</evidence>
<comment type="catalytic activity">
    <reaction evidence="1">
        <text>ATP + protein L-histidine = ADP + protein N-phospho-L-histidine.</text>
        <dbReference type="EC" id="2.7.13.3"/>
    </reaction>
</comment>
<evidence type="ECO:0000256" key="4">
    <source>
        <dbReference type="ARBA" id="ARBA00022553"/>
    </source>
</evidence>
<evidence type="ECO:0000256" key="7">
    <source>
        <dbReference type="ARBA" id="ARBA00022777"/>
    </source>
</evidence>
<comment type="caution">
    <text evidence="13">The sequence shown here is derived from an EMBL/GenBank/DDBJ whole genome shotgun (WGS) entry which is preliminary data.</text>
</comment>
<dbReference type="EC" id="2.7.13.3" evidence="3"/>
<dbReference type="SUPFAM" id="SSF55874">
    <property type="entry name" value="ATPase domain of HSP90 chaperone/DNA topoisomerase II/histidine kinase"/>
    <property type="match status" value="1"/>
</dbReference>
<accession>A0A0N8KMI5</accession>
<dbReference type="InterPro" id="IPR006189">
    <property type="entry name" value="CHASE_dom"/>
</dbReference>
<reference evidence="13 14" key="1">
    <citation type="submission" date="2015-09" db="EMBL/GenBank/DDBJ databases">
        <title>Identification and resolution of microdiversity through metagenomic sequencing of parallel consortia.</title>
        <authorList>
            <person name="Nelson W.C."/>
            <person name="Romine M.F."/>
            <person name="Lindemann S.R."/>
        </authorList>
    </citation>
    <scope>NUCLEOTIDE SEQUENCE [LARGE SCALE GENOMIC DNA]</scope>
    <source>
        <strain evidence="13">Ana</strain>
    </source>
</reference>
<dbReference type="SMART" id="SM00387">
    <property type="entry name" value="HATPase_c"/>
    <property type="match status" value="1"/>
</dbReference>
<evidence type="ECO:0000259" key="11">
    <source>
        <dbReference type="PROSITE" id="PS50109"/>
    </source>
</evidence>
<keyword evidence="8" id="KW-1133">Transmembrane helix</keyword>
<proteinExistence type="predicted"/>
<dbReference type="InterPro" id="IPR003661">
    <property type="entry name" value="HisK_dim/P_dom"/>
</dbReference>